<evidence type="ECO:0000313" key="1">
    <source>
        <dbReference type="EMBL" id="KNZ68293.1"/>
    </source>
</evidence>
<dbReference type="EMBL" id="LGTE01000037">
    <property type="protein sequence ID" value="KNZ68293.1"/>
    <property type="molecule type" value="Genomic_DNA"/>
</dbReference>
<dbReference type="RefSeq" id="WP_160315575.1">
    <property type="nucleotide sequence ID" value="NZ_LGTE01000037.1"/>
</dbReference>
<evidence type="ECO:0000313" key="2">
    <source>
        <dbReference type="Proteomes" id="UP000037175"/>
    </source>
</evidence>
<accession>A0A0L6VYP7</accession>
<name>A0A0L6VYP7_9FIRM</name>
<sequence length="51" mass="5785">MSQYRVEVYLVVEAEDFDSALEKALASISSKVEVEQLVKVFDEDGHCEAYD</sequence>
<gene>
    <name evidence="1" type="ORF">Tfer_3160</name>
</gene>
<protein>
    <submittedName>
        <fullName evidence="1">Uncharacterized protein</fullName>
    </submittedName>
</protein>
<organism evidence="1 2">
    <name type="scientific">Thermincola ferriacetica</name>
    <dbReference type="NCBI Taxonomy" id="281456"/>
    <lineage>
        <taxon>Bacteria</taxon>
        <taxon>Bacillati</taxon>
        <taxon>Bacillota</taxon>
        <taxon>Clostridia</taxon>
        <taxon>Eubacteriales</taxon>
        <taxon>Thermincolaceae</taxon>
        <taxon>Thermincola</taxon>
    </lineage>
</organism>
<dbReference type="AlphaFoldDB" id="A0A0L6VYP7"/>
<reference evidence="2" key="1">
    <citation type="submission" date="2015-07" db="EMBL/GenBank/DDBJ databases">
        <title>Complete Genome of Thermincola ferriacetica strain Z-0001T.</title>
        <authorList>
            <person name="Lusk B."/>
            <person name="Badalamenti J.P."/>
            <person name="Parameswaran P."/>
            <person name="Bond D.R."/>
            <person name="Torres C.I."/>
        </authorList>
    </citation>
    <scope>NUCLEOTIDE SEQUENCE [LARGE SCALE GENOMIC DNA]</scope>
    <source>
        <strain evidence="2">Z-0001</strain>
    </source>
</reference>
<keyword evidence="2" id="KW-1185">Reference proteome</keyword>
<comment type="caution">
    <text evidence="1">The sequence shown here is derived from an EMBL/GenBank/DDBJ whole genome shotgun (WGS) entry which is preliminary data.</text>
</comment>
<dbReference type="Proteomes" id="UP000037175">
    <property type="component" value="Unassembled WGS sequence"/>
</dbReference>
<proteinExistence type="predicted"/>